<evidence type="ECO:0000256" key="1">
    <source>
        <dbReference type="ARBA" id="ARBA00010952"/>
    </source>
</evidence>
<dbReference type="InterPro" id="IPR011625">
    <property type="entry name" value="A2M_N_BRD"/>
</dbReference>
<dbReference type="Proteomes" id="UP000694427">
    <property type="component" value="Unplaced"/>
</dbReference>
<feature type="chain" id="PRO_5034868916" evidence="7">
    <location>
        <begin position="22"/>
        <end position="1132"/>
    </location>
</feature>
<dbReference type="SMART" id="SM01359">
    <property type="entry name" value="A2M_N_2"/>
    <property type="match status" value="1"/>
</dbReference>
<keyword evidence="2" id="KW-0646">Protease inhibitor</keyword>
<evidence type="ECO:0000313" key="11">
    <source>
        <dbReference type="Proteomes" id="UP000694427"/>
    </source>
</evidence>
<dbReference type="InterPro" id="IPR001599">
    <property type="entry name" value="Macroglobln_a2"/>
</dbReference>
<feature type="domain" description="Alpha-2-macroglobulin bait region" evidence="8">
    <location>
        <begin position="210"/>
        <end position="350"/>
    </location>
</feature>
<dbReference type="InterPro" id="IPR047565">
    <property type="entry name" value="Alpha-macroglob_thiol-ester_cl"/>
</dbReference>
<dbReference type="SUPFAM" id="SSF81296">
    <property type="entry name" value="E set domains"/>
    <property type="match status" value="1"/>
</dbReference>
<evidence type="ECO:0000259" key="9">
    <source>
        <dbReference type="SMART" id="SM01360"/>
    </source>
</evidence>
<dbReference type="FunFam" id="1.50.10.20:FF:000001">
    <property type="entry name" value="CD109 isoform 1"/>
    <property type="match status" value="1"/>
</dbReference>
<dbReference type="AlphaFoldDB" id="A0A8C1N085"/>
<reference evidence="10" key="1">
    <citation type="submission" date="2025-08" db="UniProtKB">
        <authorList>
            <consortium name="Ensembl"/>
        </authorList>
    </citation>
    <scope>IDENTIFICATION</scope>
</reference>
<evidence type="ECO:0000256" key="4">
    <source>
        <dbReference type="ARBA" id="ARBA00022900"/>
    </source>
</evidence>
<accession>A0A8C1N085</accession>
<dbReference type="Gene3D" id="2.20.130.20">
    <property type="match status" value="1"/>
</dbReference>
<dbReference type="Gene3D" id="1.50.10.20">
    <property type="match status" value="1"/>
</dbReference>
<proteinExistence type="inferred from homology"/>
<dbReference type="Pfam" id="PF07678">
    <property type="entry name" value="TED_complement"/>
    <property type="match status" value="1"/>
</dbReference>
<keyword evidence="11" id="KW-1185">Reference proteome</keyword>
<dbReference type="InterPro" id="IPR013783">
    <property type="entry name" value="Ig-like_fold"/>
</dbReference>
<dbReference type="FunFam" id="2.60.40.1930:FF:000001">
    <property type="entry name" value="CD109 isoform 3"/>
    <property type="match status" value="1"/>
</dbReference>
<dbReference type="PANTHER" id="PTHR11412">
    <property type="entry name" value="MACROGLOBULIN / COMPLEMENT"/>
    <property type="match status" value="1"/>
</dbReference>
<dbReference type="InterPro" id="IPR019742">
    <property type="entry name" value="MacrogloblnA2_CS"/>
</dbReference>
<dbReference type="Gene3D" id="2.60.40.1930">
    <property type="match status" value="2"/>
</dbReference>
<dbReference type="CDD" id="cd02897">
    <property type="entry name" value="A2M_2"/>
    <property type="match status" value="1"/>
</dbReference>
<dbReference type="Pfam" id="PF00207">
    <property type="entry name" value="A2M"/>
    <property type="match status" value="1"/>
</dbReference>
<dbReference type="Pfam" id="PF01835">
    <property type="entry name" value="MG2"/>
    <property type="match status" value="1"/>
</dbReference>
<dbReference type="Gene3D" id="2.60.120.1540">
    <property type="match status" value="1"/>
</dbReference>
<dbReference type="InterPro" id="IPR011626">
    <property type="entry name" value="Alpha-macroglobulin_TED"/>
</dbReference>
<dbReference type="Gene3D" id="6.20.50.160">
    <property type="match status" value="1"/>
</dbReference>
<dbReference type="InterPro" id="IPR008930">
    <property type="entry name" value="Terpenoid_cyclase/PrenylTrfase"/>
</dbReference>
<dbReference type="InterPro" id="IPR041813">
    <property type="entry name" value="A2M_TED"/>
</dbReference>
<protein>
    <submittedName>
        <fullName evidence="10">Uncharacterized protein</fullName>
    </submittedName>
</protein>
<dbReference type="Ensembl" id="ENSCCRT00010093676.1">
    <property type="protein sequence ID" value="ENSCCRP00010084451.1"/>
    <property type="gene ID" value="ENSCCRG00010036814.1"/>
</dbReference>
<evidence type="ECO:0000256" key="5">
    <source>
        <dbReference type="ARBA" id="ARBA00023157"/>
    </source>
</evidence>
<keyword evidence="6" id="KW-0325">Glycoprotein</keyword>
<dbReference type="InterPro" id="IPR014756">
    <property type="entry name" value="Ig_E-set"/>
</dbReference>
<reference evidence="10" key="2">
    <citation type="submission" date="2025-09" db="UniProtKB">
        <authorList>
            <consortium name="Ensembl"/>
        </authorList>
    </citation>
    <scope>IDENTIFICATION</scope>
</reference>
<feature type="domain" description="Alpha-2-macroglobulin" evidence="9">
    <location>
        <begin position="495"/>
        <end position="584"/>
    </location>
</feature>
<dbReference type="SMART" id="SM01360">
    <property type="entry name" value="A2M"/>
    <property type="match status" value="1"/>
</dbReference>
<evidence type="ECO:0000256" key="7">
    <source>
        <dbReference type="SAM" id="SignalP"/>
    </source>
</evidence>
<feature type="signal peptide" evidence="7">
    <location>
        <begin position="1"/>
        <end position="21"/>
    </location>
</feature>
<evidence type="ECO:0000313" key="10">
    <source>
        <dbReference type="Ensembl" id="ENSCCRP00010084451.1"/>
    </source>
</evidence>
<keyword evidence="4" id="KW-0722">Serine protease inhibitor</keyword>
<keyword evidence="3 7" id="KW-0732">Signal</keyword>
<dbReference type="Pfam" id="PF07703">
    <property type="entry name" value="A2M_BRD"/>
    <property type="match status" value="1"/>
</dbReference>
<evidence type="ECO:0000256" key="2">
    <source>
        <dbReference type="ARBA" id="ARBA00022690"/>
    </source>
</evidence>
<evidence type="ECO:0000256" key="6">
    <source>
        <dbReference type="ARBA" id="ARBA00023180"/>
    </source>
</evidence>
<dbReference type="GO" id="GO:0004867">
    <property type="term" value="F:serine-type endopeptidase inhibitor activity"/>
    <property type="evidence" value="ECO:0007669"/>
    <property type="project" value="UniProtKB-KW"/>
</dbReference>
<dbReference type="InterPro" id="IPR002890">
    <property type="entry name" value="MG2"/>
</dbReference>
<dbReference type="SUPFAM" id="SSF48239">
    <property type="entry name" value="Terpenoid cyclases/Protein prenyltransferases"/>
    <property type="match status" value="1"/>
</dbReference>
<keyword evidence="5" id="KW-1015">Disulfide bond</keyword>
<sequence>MIIFLICIFQVPVVTVKSVASIDVAILGAETSLKKTTEILINPPQNLLFIQSDKPIYKPGQTIKFRIVSLDSNLLPHNQVFGTVELQDPNSNRIGQWLNQTTRIGILDLSHSMSPEAAQGFYMITAWDDKNQKISHTFEIKEYGQNQDSTFVSPILISFLGVKFLKVYYMGEQTDFQDYAYNPSAYLYVRPFYSKSKSFLIGSMAQNGRLSVSVNAEKGKQLFYINNHFVVLLSKCIFTVCIVLQHALFCFRTKTHFVFIKENTGELTFTMKKTAALTPYAQVVVYTVLPNGEAVADSMDFPIEECLPNKVSLKFSSPTELPGERTSLNLEASPGSLCSVRAIDESVLLLKPEAELDAATVLGMLPVQILSGYPYNIEEWEPNPCPYPERVFGFAVGARRKRSRFYYPQYYNNFDDNDVYNIFKGVGIKIATNSDVKAPVVCAYSGPVYMMGPIGIGYGEGMSMPEMRPEMGPEMGLGPNVEKRTQKIRKFFPETWIWDLIPVGKSGYVDLAKTVPDTITKWAAGAFCTSRVGFGVAPKTDLTAFKPFFVSLTLPYSVIRGETFTLKATVFNYLPKCIMVTLADSPQFTAQPCRGCTYTQCVCSEESKTFQWTVAPSELGKVNITVRTGAVRSKVLCDNEVVTLPDKGRTDTVMQSVLVEVHQPQETSVSLTLPTVFVKDSAKSFVTVLGDLMGRALKNIGDLLAMPYGCGEQNMLRFAPNIYILQYLESSGQLTPEIKDQAITFLESGYQRELTYKHDDGSYSAFGRNDPSGNTWLTAFVMKSFSGAKKYIFIDQANIDQAKNWLGQQQQSNGCFASVGKLFNNMLKGGVNDEVTLSAYITAALLELGIQETDPVVAKSLACLKESSHNIDNTYVTALLSYTFTLAGDEEMRQTLLSNLDKQAKREGVGRYWTLANNAQPMGSVEVETSAYVLLALLSGPSLPGFGLNYSAGIVHWLSKQQNANGGFSSTQDTVVALQALAKYSAATYNAEGFISITVTSPSGQRNQFTVNQDNRLLYQEKQLQEATGTYELRAEGKGCVFVQVCALPLLIHILSPRNSSSRNECFHHVLTLMSVQTCYCVFFVSQFALHYNIPPPPDSLAFEIKANTGVCTTPLFKKPVTITVFIQGNSH</sequence>
<dbReference type="InterPro" id="IPR050473">
    <property type="entry name" value="A2M/Complement_sys"/>
</dbReference>
<evidence type="ECO:0000256" key="3">
    <source>
        <dbReference type="ARBA" id="ARBA00022729"/>
    </source>
</evidence>
<dbReference type="PANTHER" id="PTHR11412:SF160">
    <property type="entry name" value="ALPHA-2-MACROGLOBULIN-LIKE PROTEIN 1"/>
    <property type="match status" value="1"/>
</dbReference>
<dbReference type="SMART" id="SM01419">
    <property type="entry name" value="Thiol-ester_cl"/>
    <property type="match status" value="1"/>
</dbReference>
<dbReference type="GO" id="GO:0007399">
    <property type="term" value="P:nervous system development"/>
    <property type="evidence" value="ECO:0007669"/>
    <property type="project" value="UniProtKB-ARBA"/>
</dbReference>
<name>A0A8C1N085_CYPCA</name>
<dbReference type="GO" id="GO:0005615">
    <property type="term" value="C:extracellular space"/>
    <property type="evidence" value="ECO:0007669"/>
    <property type="project" value="InterPro"/>
</dbReference>
<comment type="similarity">
    <text evidence="1">Belongs to the protease inhibitor I39 (alpha-2-macroglobulin) family.</text>
</comment>
<organism evidence="10 11">
    <name type="scientific">Cyprinus carpio</name>
    <name type="common">Common carp</name>
    <dbReference type="NCBI Taxonomy" id="7962"/>
    <lineage>
        <taxon>Eukaryota</taxon>
        <taxon>Metazoa</taxon>
        <taxon>Chordata</taxon>
        <taxon>Craniata</taxon>
        <taxon>Vertebrata</taxon>
        <taxon>Euteleostomi</taxon>
        <taxon>Actinopterygii</taxon>
        <taxon>Neopterygii</taxon>
        <taxon>Teleostei</taxon>
        <taxon>Ostariophysi</taxon>
        <taxon>Cypriniformes</taxon>
        <taxon>Cyprinidae</taxon>
        <taxon>Cyprininae</taxon>
        <taxon>Cyprinus</taxon>
    </lineage>
</organism>
<dbReference type="PROSITE" id="PS00477">
    <property type="entry name" value="ALPHA_2_MACROGLOBULIN"/>
    <property type="match status" value="1"/>
</dbReference>
<evidence type="ECO:0000259" key="8">
    <source>
        <dbReference type="SMART" id="SM01359"/>
    </source>
</evidence>
<dbReference type="Gene3D" id="2.60.40.10">
    <property type="entry name" value="Immunoglobulins"/>
    <property type="match status" value="1"/>
</dbReference>